<gene>
    <name evidence="1" type="ORF">SCALOS_LOCUS10855</name>
</gene>
<comment type="caution">
    <text evidence="1">The sequence shown here is derived from an EMBL/GenBank/DDBJ whole genome shotgun (WGS) entry which is preliminary data.</text>
</comment>
<dbReference type="EMBL" id="CAJVPM010042990">
    <property type="protein sequence ID" value="CAG8710632.1"/>
    <property type="molecule type" value="Genomic_DNA"/>
</dbReference>
<protein>
    <submittedName>
        <fullName evidence="1">2887_t:CDS:1</fullName>
    </submittedName>
</protein>
<evidence type="ECO:0000313" key="1">
    <source>
        <dbReference type="EMBL" id="CAG8710632.1"/>
    </source>
</evidence>
<reference evidence="1" key="1">
    <citation type="submission" date="2021-06" db="EMBL/GenBank/DDBJ databases">
        <authorList>
            <person name="Kallberg Y."/>
            <person name="Tangrot J."/>
            <person name="Rosling A."/>
        </authorList>
    </citation>
    <scope>NUCLEOTIDE SEQUENCE</scope>
    <source>
        <strain evidence="1">AU212A</strain>
    </source>
</reference>
<keyword evidence="2" id="KW-1185">Reference proteome</keyword>
<dbReference type="Proteomes" id="UP000789860">
    <property type="component" value="Unassembled WGS sequence"/>
</dbReference>
<feature type="non-terminal residue" evidence="1">
    <location>
        <position position="1"/>
    </location>
</feature>
<accession>A0ACA9PK20</accession>
<name>A0ACA9PK20_9GLOM</name>
<sequence length="82" mass="8301">VFAASAPVNERRAVKAKNQKTTTTTTANPATATDASLNAQGVNGTGTPECGTNLQDDSVPTTSNGGQLCSYDSTPVDKLGSK</sequence>
<evidence type="ECO:0000313" key="2">
    <source>
        <dbReference type="Proteomes" id="UP000789860"/>
    </source>
</evidence>
<organism evidence="1 2">
    <name type="scientific">Scutellospora calospora</name>
    <dbReference type="NCBI Taxonomy" id="85575"/>
    <lineage>
        <taxon>Eukaryota</taxon>
        <taxon>Fungi</taxon>
        <taxon>Fungi incertae sedis</taxon>
        <taxon>Mucoromycota</taxon>
        <taxon>Glomeromycotina</taxon>
        <taxon>Glomeromycetes</taxon>
        <taxon>Diversisporales</taxon>
        <taxon>Gigasporaceae</taxon>
        <taxon>Scutellospora</taxon>
    </lineage>
</organism>
<proteinExistence type="predicted"/>